<keyword evidence="2" id="KW-1185">Reference proteome</keyword>
<gene>
    <name evidence="1" type="ORF">ABC974_19585</name>
</gene>
<comment type="caution">
    <text evidence="1">The sequence shown here is derived from an EMBL/GenBank/DDBJ whole genome shotgun (WGS) entry which is preliminary data.</text>
</comment>
<proteinExistence type="predicted"/>
<organism evidence="1 2">
    <name type="scientific">Sphingomonas oligophenolica</name>
    <dbReference type="NCBI Taxonomy" id="301154"/>
    <lineage>
        <taxon>Bacteria</taxon>
        <taxon>Pseudomonadati</taxon>
        <taxon>Pseudomonadota</taxon>
        <taxon>Alphaproteobacteria</taxon>
        <taxon>Sphingomonadales</taxon>
        <taxon>Sphingomonadaceae</taxon>
        <taxon>Sphingomonas</taxon>
    </lineage>
</organism>
<dbReference type="EMBL" id="JBDIME010000021">
    <property type="protein sequence ID" value="MEN2791844.1"/>
    <property type="molecule type" value="Genomic_DNA"/>
</dbReference>
<dbReference type="Gene3D" id="2.60.120.1140">
    <property type="entry name" value="Protein of unknown function DUF192"/>
    <property type="match status" value="1"/>
</dbReference>
<reference evidence="1 2" key="1">
    <citation type="submission" date="2024-05" db="EMBL/GenBank/DDBJ databases">
        <authorList>
            <person name="Liu Q."/>
            <person name="Xin Y.-H."/>
        </authorList>
    </citation>
    <scope>NUCLEOTIDE SEQUENCE [LARGE SCALE GENOMIC DNA]</scope>
    <source>
        <strain evidence="1 2">CGMCC 1.10181</strain>
    </source>
</reference>
<sequence>MLSKGLAAALAVIALAGAGYTGYSVYTGGKTDASLAREAAKTIPLTVTSANGAHDFTVEVAKTAAEQERGLMYRTDIPKDGGMIFAPYPPEGGPPREATFWMKNTPSALDIIFIRADGTIARIADNAVPYSEARIPSGEPIAAVLEINGGRAAELGIAEGDKVAWAGHGRN</sequence>
<evidence type="ECO:0000313" key="2">
    <source>
        <dbReference type="Proteomes" id="UP001419910"/>
    </source>
</evidence>
<dbReference type="PANTHER" id="PTHR37953:SF1">
    <property type="entry name" value="UPF0127 PROTEIN MJ1496"/>
    <property type="match status" value="1"/>
</dbReference>
<evidence type="ECO:0000313" key="1">
    <source>
        <dbReference type="EMBL" id="MEN2791844.1"/>
    </source>
</evidence>
<name>A0ABU9Y7R7_9SPHN</name>
<dbReference type="Pfam" id="PF02643">
    <property type="entry name" value="DUF192"/>
    <property type="match status" value="1"/>
</dbReference>
<protein>
    <submittedName>
        <fullName evidence="1">DUF192 domain-containing protein</fullName>
    </submittedName>
</protein>
<dbReference type="Proteomes" id="UP001419910">
    <property type="component" value="Unassembled WGS sequence"/>
</dbReference>
<dbReference type="RefSeq" id="WP_343888828.1">
    <property type="nucleotide sequence ID" value="NZ_BAAAEH010000013.1"/>
</dbReference>
<dbReference type="PANTHER" id="PTHR37953">
    <property type="entry name" value="UPF0127 PROTEIN MJ1496"/>
    <property type="match status" value="1"/>
</dbReference>
<dbReference type="InterPro" id="IPR003795">
    <property type="entry name" value="DUF192"/>
</dbReference>
<accession>A0ABU9Y7R7</accession>
<dbReference type="InterPro" id="IPR038695">
    <property type="entry name" value="Saro_0823-like_sf"/>
</dbReference>